<dbReference type="GO" id="GO:0016740">
    <property type="term" value="F:transferase activity"/>
    <property type="evidence" value="ECO:0007669"/>
    <property type="project" value="UniProtKB-KW"/>
</dbReference>
<dbReference type="EMBL" id="SJFN01000004">
    <property type="protein sequence ID" value="TBW40268.1"/>
    <property type="molecule type" value="Genomic_DNA"/>
</dbReference>
<evidence type="ECO:0000256" key="2">
    <source>
        <dbReference type="ARBA" id="ARBA00022801"/>
    </source>
</evidence>
<dbReference type="SMART" id="SM00797">
    <property type="entry name" value="AHS2"/>
    <property type="match status" value="1"/>
</dbReference>
<sequence length="335" mass="34471">MTALVVERAGPGVTIQDGGRHGHLRHGVTVAGPMDPAAFATVHAAVGNPPGAAAIEVSLGGLDLAARDGAVDLAVIAPGFDVRHDGTLLPSLATVRLEAGGHISLRPGSVGAWAYVAIAGRIALPPVLGSLATHTRSGLGGLDGRALEAGDVLPLVDLRPREPAAARLVAPWLDPSPAPIRVLLGPQDDHFAADQIAAFLARDWTVSPRSDRMAYALDGTPLRHAAGHDIVSDGVAHGAIQVPGAGLPFVLMADRQPTGGYPKIANVIGADLGRLAQLRPGASLRFQAVSLTQAVAARRALAERLTGGPAREAIVRTVFTSEFLLSCNLISTWSE</sequence>
<dbReference type="SUPFAM" id="SSF50891">
    <property type="entry name" value="Cyclophilin-like"/>
    <property type="match status" value="1"/>
</dbReference>
<gene>
    <name evidence="5" type="ORF">EYW49_03555</name>
</gene>
<comment type="caution">
    <text evidence="5">The sequence shown here is derived from an EMBL/GenBank/DDBJ whole genome shotgun (WGS) entry which is preliminary data.</text>
</comment>
<protein>
    <submittedName>
        <fullName evidence="5">Biotin-dependent carboxyltransferase</fullName>
    </submittedName>
</protein>
<keyword evidence="1" id="KW-0547">Nucleotide-binding</keyword>
<dbReference type="GO" id="GO:0005524">
    <property type="term" value="F:ATP binding"/>
    <property type="evidence" value="ECO:0007669"/>
    <property type="project" value="UniProtKB-KW"/>
</dbReference>
<evidence type="ECO:0000313" key="6">
    <source>
        <dbReference type="Proteomes" id="UP000292781"/>
    </source>
</evidence>
<accession>A0A4Q9VY14</accession>
<dbReference type="Proteomes" id="UP000292781">
    <property type="component" value="Unassembled WGS sequence"/>
</dbReference>
<dbReference type="PANTHER" id="PTHR43309:SF5">
    <property type="entry name" value="5-OXOPROLINASE SUBUNIT C"/>
    <property type="match status" value="1"/>
</dbReference>
<organism evidence="5 6">
    <name type="scientific">Siculibacillus lacustris</name>
    <dbReference type="NCBI Taxonomy" id="1549641"/>
    <lineage>
        <taxon>Bacteria</taxon>
        <taxon>Pseudomonadati</taxon>
        <taxon>Pseudomonadota</taxon>
        <taxon>Alphaproteobacteria</taxon>
        <taxon>Hyphomicrobiales</taxon>
        <taxon>Ancalomicrobiaceae</taxon>
        <taxon>Siculibacillus</taxon>
    </lineage>
</organism>
<keyword evidence="3" id="KW-0067">ATP-binding</keyword>
<evidence type="ECO:0000313" key="5">
    <source>
        <dbReference type="EMBL" id="TBW40268.1"/>
    </source>
</evidence>
<dbReference type="NCBIfam" id="TIGR00724">
    <property type="entry name" value="urea_amlyse_rel"/>
    <property type="match status" value="1"/>
</dbReference>
<dbReference type="PANTHER" id="PTHR43309">
    <property type="entry name" value="5-OXOPROLINASE SUBUNIT C"/>
    <property type="match status" value="1"/>
</dbReference>
<dbReference type="Gene3D" id="2.40.100.10">
    <property type="entry name" value="Cyclophilin-like"/>
    <property type="match status" value="1"/>
</dbReference>
<dbReference type="InterPro" id="IPR029000">
    <property type="entry name" value="Cyclophilin-like_dom_sf"/>
</dbReference>
<dbReference type="InterPro" id="IPR052708">
    <property type="entry name" value="PxpC"/>
</dbReference>
<name>A0A4Q9VY14_9HYPH</name>
<evidence type="ECO:0000259" key="4">
    <source>
        <dbReference type="SMART" id="SM00797"/>
    </source>
</evidence>
<evidence type="ECO:0000256" key="3">
    <source>
        <dbReference type="ARBA" id="ARBA00022840"/>
    </source>
</evidence>
<keyword evidence="2" id="KW-0378">Hydrolase</keyword>
<keyword evidence="6" id="KW-1185">Reference proteome</keyword>
<dbReference type="AlphaFoldDB" id="A0A4Q9VY14"/>
<dbReference type="GO" id="GO:0016787">
    <property type="term" value="F:hydrolase activity"/>
    <property type="evidence" value="ECO:0007669"/>
    <property type="project" value="UniProtKB-KW"/>
</dbReference>
<evidence type="ECO:0000256" key="1">
    <source>
        <dbReference type="ARBA" id="ARBA00022741"/>
    </source>
</evidence>
<dbReference type="OrthoDB" id="9768696at2"/>
<proteinExistence type="predicted"/>
<reference evidence="5 6" key="1">
    <citation type="submission" date="2019-02" db="EMBL/GenBank/DDBJ databases">
        <title>Siculibacillus lacustris gen. nov., sp. nov., a new rosette-forming bacterium isolated from a freshwater crater lake (Lake St. Ana, Romania).</title>
        <authorList>
            <person name="Felfoldi T."/>
            <person name="Marton Z."/>
            <person name="Szabo A."/>
            <person name="Mentes A."/>
            <person name="Boka K."/>
            <person name="Marialigeti K."/>
            <person name="Mathe I."/>
            <person name="Koncz M."/>
            <person name="Schumann P."/>
            <person name="Toth E."/>
        </authorList>
    </citation>
    <scope>NUCLEOTIDE SEQUENCE [LARGE SCALE GENOMIC DNA]</scope>
    <source>
        <strain evidence="5 6">SA-279</strain>
    </source>
</reference>
<feature type="domain" description="Carboxyltransferase" evidence="4">
    <location>
        <begin position="25"/>
        <end position="304"/>
    </location>
</feature>
<keyword evidence="5" id="KW-0808">Transferase</keyword>
<dbReference type="RefSeq" id="WP_131306265.1">
    <property type="nucleotide sequence ID" value="NZ_SJFN01000004.1"/>
</dbReference>
<dbReference type="Pfam" id="PF02626">
    <property type="entry name" value="CT_A_B"/>
    <property type="match status" value="1"/>
</dbReference>
<dbReference type="InterPro" id="IPR003778">
    <property type="entry name" value="CT_A_B"/>
</dbReference>